<evidence type="ECO:0000313" key="3">
    <source>
        <dbReference type="Proteomes" id="UP000597989"/>
    </source>
</evidence>
<sequence length="65" mass="7407">MDDIPRQYCHNDLPSVLAEYGHLAAQLPSASHRHAERLRARLAELDELIDQHVARLADHQSIVDK</sequence>
<keyword evidence="4" id="KW-1185">Reference proteome</keyword>
<reference evidence="1" key="1">
    <citation type="journal article" date="2014" name="Int. J. Syst. Evol. Microbiol.">
        <title>Complete genome of a new Firmicutes species belonging to the dominant human colonic microbiota ('Ruminococcus bicirculans') reveals two chromosomes and a selective capacity to utilize plant glucans.</title>
        <authorList>
            <consortium name="NISC Comparative Sequencing Program"/>
            <person name="Wegmann U."/>
            <person name="Louis P."/>
            <person name="Goesmann A."/>
            <person name="Henrissat B."/>
            <person name="Duncan S.H."/>
            <person name="Flint H.J."/>
        </authorList>
    </citation>
    <scope>NUCLEOTIDE SEQUENCE</scope>
    <source>
        <strain evidence="1">JCM 10664</strain>
    </source>
</reference>
<reference evidence="2" key="4">
    <citation type="submission" date="2020-09" db="EMBL/GenBank/DDBJ databases">
        <authorList>
            <person name="Sun Q."/>
            <person name="Zhou Y."/>
        </authorList>
    </citation>
    <scope>NUCLEOTIDE SEQUENCE</scope>
    <source>
        <strain evidence="2">CGMCC 4.7206</strain>
    </source>
</reference>
<protein>
    <submittedName>
        <fullName evidence="2">Uncharacterized protein</fullName>
    </submittedName>
</protein>
<evidence type="ECO:0000313" key="1">
    <source>
        <dbReference type="EMBL" id="GAA0536016.1"/>
    </source>
</evidence>
<reference evidence="1" key="5">
    <citation type="submission" date="2023-12" db="EMBL/GenBank/DDBJ databases">
        <authorList>
            <person name="Sun Q."/>
            <person name="Inoue M."/>
        </authorList>
    </citation>
    <scope>NUCLEOTIDE SEQUENCE</scope>
    <source>
        <strain evidence="1">JCM 10664</strain>
    </source>
</reference>
<name>A0A917NC81_9PSEU</name>
<organism evidence="2 3">
    <name type="scientific">Saccharopolyspora thermophila</name>
    <dbReference type="NCBI Taxonomy" id="89367"/>
    <lineage>
        <taxon>Bacteria</taxon>
        <taxon>Bacillati</taxon>
        <taxon>Actinomycetota</taxon>
        <taxon>Actinomycetes</taxon>
        <taxon>Pseudonocardiales</taxon>
        <taxon>Pseudonocardiaceae</taxon>
        <taxon>Saccharopolyspora</taxon>
    </lineage>
</organism>
<dbReference type="EMBL" id="BMMT01000007">
    <property type="protein sequence ID" value="GGI86411.1"/>
    <property type="molecule type" value="Genomic_DNA"/>
</dbReference>
<gene>
    <name evidence="1" type="ORF">GCM10009545_43350</name>
    <name evidence="2" type="ORF">GCM10011581_24380</name>
</gene>
<dbReference type="Proteomes" id="UP001500220">
    <property type="component" value="Unassembled WGS sequence"/>
</dbReference>
<dbReference type="AlphaFoldDB" id="A0A917NC81"/>
<evidence type="ECO:0000313" key="4">
    <source>
        <dbReference type="Proteomes" id="UP001500220"/>
    </source>
</evidence>
<dbReference type="RefSeq" id="WP_188987440.1">
    <property type="nucleotide sequence ID" value="NZ_BAAAHC010000019.1"/>
</dbReference>
<reference evidence="2 3" key="2">
    <citation type="journal article" date="2014" name="Int. J. Syst. Evol. Microbiol.">
        <title>Complete genome sequence of Corynebacterium casei LMG S-19264T (=DSM 44701T), isolated from a smear-ripened cheese.</title>
        <authorList>
            <consortium name="US DOE Joint Genome Institute (JGI-PGF)"/>
            <person name="Walter F."/>
            <person name="Albersmeier A."/>
            <person name="Kalinowski J."/>
            <person name="Ruckert C."/>
        </authorList>
    </citation>
    <scope>NUCLEOTIDE SEQUENCE [LARGE SCALE GENOMIC DNA]</scope>
    <source>
        <strain evidence="2 3">CGMCC 4.7206</strain>
    </source>
</reference>
<accession>A0A917NC81</accession>
<reference evidence="4" key="3">
    <citation type="journal article" date="2019" name="Int. J. Syst. Evol. Microbiol.">
        <title>The Global Catalogue of Microorganisms (GCM) 10K type strain sequencing project: providing services to taxonomists for standard genome sequencing and annotation.</title>
        <authorList>
            <consortium name="The Broad Institute Genomics Platform"/>
            <consortium name="The Broad Institute Genome Sequencing Center for Infectious Disease"/>
            <person name="Wu L."/>
            <person name="Ma J."/>
        </authorList>
    </citation>
    <scope>NUCLEOTIDE SEQUENCE [LARGE SCALE GENOMIC DNA]</scope>
    <source>
        <strain evidence="4">JCM 10664</strain>
    </source>
</reference>
<evidence type="ECO:0000313" key="2">
    <source>
        <dbReference type="EMBL" id="GGI86411.1"/>
    </source>
</evidence>
<proteinExistence type="predicted"/>
<dbReference type="Proteomes" id="UP000597989">
    <property type="component" value="Unassembled WGS sequence"/>
</dbReference>
<dbReference type="EMBL" id="BAAAHC010000019">
    <property type="protein sequence ID" value="GAA0536016.1"/>
    <property type="molecule type" value="Genomic_DNA"/>
</dbReference>
<comment type="caution">
    <text evidence="2">The sequence shown here is derived from an EMBL/GenBank/DDBJ whole genome shotgun (WGS) entry which is preliminary data.</text>
</comment>